<dbReference type="Proteomes" id="UP000751190">
    <property type="component" value="Unassembled WGS sequence"/>
</dbReference>
<dbReference type="InterPro" id="IPR008928">
    <property type="entry name" value="6-hairpin_glycosidase_sf"/>
</dbReference>
<proteinExistence type="predicted"/>
<dbReference type="EMBL" id="JAGTXO010000010">
    <property type="protein sequence ID" value="KAG8465573.1"/>
    <property type="molecule type" value="Genomic_DNA"/>
</dbReference>
<dbReference type="OMA" id="PGWLENE"/>
<reference evidence="2" key="1">
    <citation type="submission" date="2021-05" db="EMBL/GenBank/DDBJ databases">
        <title>The genome of the haptophyte Pavlova lutheri (Diacronema luteri, Pavlovales) - a model for lipid biosynthesis in eukaryotic algae.</title>
        <authorList>
            <person name="Hulatt C.J."/>
            <person name="Posewitz M.C."/>
        </authorList>
    </citation>
    <scope>NUCLEOTIDE SEQUENCE</scope>
    <source>
        <strain evidence="2">NIVA-4/92</strain>
    </source>
</reference>
<name>A0A8J5XEN9_DIALT</name>
<comment type="caution">
    <text evidence="2">The sequence shown here is derived from an EMBL/GenBank/DDBJ whole genome shotgun (WGS) entry which is preliminary data.</text>
</comment>
<gene>
    <name evidence="2" type="ORF">KFE25_002880</name>
</gene>
<keyword evidence="3" id="KW-1185">Reference proteome</keyword>
<dbReference type="AlphaFoldDB" id="A0A8J5XEN9"/>
<keyword evidence="1" id="KW-1133">Transmembrane helix</keyword>
<dbReference type="GO" id="GO:0005975">
    <property type="term" value="P:carbohydrate metabolic process"/>
    <property type="evidence" value="ECO:0007669"/>
    <property type="project" value="InterPro"/>
</dbReference>
<evidence type="ECO:0000313" key="3">
    <source>
        <dbReference type="Proteomes" id="UP000751190"/>
    </source>
</evidence>
<dbReference type="SUPFAM" id="SSF48208">
    <property type="entry name" value="Six-hairpin glycosidases"/>
    <property type="match status" value="1"/>
</dbReference>
<sequence length="1200" mass="131178">MPSEFESRFALLGREEEAGAAALLAGAQRARRARPLCALAAAATLFVGAAALALIAGVASNASGVAAPAGARAPPVLGSGPAAEGDDRVFDESGRFIMRAFDRQRPMSSFLPGVGGLWGLPMWTFYVNRGQGVATFGIENKDGGILMFQTAEKAYQVTPTVAFRTMIKGSRDGVDFTAQPFMPAPDTPRRDMFIGSNEMEIEEVDEATGLQTNVLYFTVPDQDFSALVRRVTLTNRADTPVELEVIDGLAKLEPFGVTVGALQSMGRTMEGWMHVYNYDDELTRPFFHLVTSPADTAEVKLIKEGHFAIAFVEDGDNIDAGSGRHELLPIICDQQAIFGLDTTLTVPGAFFGTGRSLADVLATPQSTTSRTPSAFAGASLSLAPNASASISVIYGHAPDLETFLSDILPTLTKAGFVTAARAAAQALTTLMTDRVSMRSGVPLMDNYVKQNYLDNSLRGGMPFTLGAGLPGKKPKIYHAFSRIHGDLERDYNNFVIQPTYFSQGPGNFRDVNQNRRCDVLQLPAVHDFNVRQFLSYVQADGYNQLTVATAFFTIHDPWLVKSVASRLVAPGPGYDVVADILAKPFRPGQLFAEIKAAGITLMLPREDLLNLVTAVAEQVPAGQYAKGQGGFWTDHWTYNLDLLTDFVAVYPDEKQHMLFDSEPVPFFFSAGRVSPRSDKYMLADNSGTVRQYDAVTEPADKAAELQAMWADPSYVGDQYAGAMWQRDPQGSVFRVPIISKLVVLVANKFAILDPLGMGVEMEAGKPGWNDAMNGLPGLFGSEMPAAYELHELLDFTATAIDEAGRTVPLPEELSELLDKIDEQLGAHEAGRASDFEYWDAVRTALEEYRAATSLTFSGELILWDAAKLGKANGLLGRMLRKQDKGIARALSYAPDDGHKVSPTYFRFTVKKFELVGFSSSRGLPTVRVQEFDGQVLPLFLEGPVRHMKTLKTAPIAEKRAVYRAVKNSTLRDTKLHMYKISESLEGQPFEVGRMMAFNPGWLENESIWMHMSYKWYLELLRAGLFDEYFDEIRQGVVCFMDPARFGRSPLEAASFIVSSAFPDKSLHGSGFLARLSGTTAEFLSMWNIMMMGEQPFVLDDDGELALALKPAIADWMWTDEGTLTFRFLGAVDVTYVNEDKTATWGPDAAAIAKFELFTHADDRAPAVTVQGGVLPAPHAANVRALKYAAIKVTLLSASRR</sequence>
<organism evidence="2 3">
    <name type="scientific">Diacronema lutheri</name>
    <name type="common">Unicellular marine alga</name>
    <name type="synonym">Monochrysis lutheri</name>
    <dbReference type="NCBI Taxonomy" id="2081491"/>
    <lineage>
        <taxon>Eukaryota</taxon>
        <taxon>Haptista</taxon>
        <taxon>Haptophyta</taxon>
        <taxon>Pavlovophyceae</taxon>
        <taxon>Pavlovales</taxon>
        <taxon>Pavlovaceae</taxon>
        <taxon>Diacronema</taxon>
    </lineage>
</organism>
<feature type="transmembrane region" description="Helical" evidence="1">
    <location>
        <begin position="36"/>
        <end position="59"/>
    </location>
</feature>
<evidence type="ECO:0000256" key="1">
    <source>
        <dbReference type="SAM" id="Phobius"/>
    </source>
</evidence>
<evidence type="ECO:0000313" key="2">
    <source>
        <dbReference type="EMBL" id="KAG8465573.1"/>
    </source>
</evidence>
<protein>
    <submittedName>
        <fullName evidence="2">Uncharacterized protein</fullName>
    </submittedName>
</protein>
<keyword evidence="1" id="KW-0812">Transmembrane</keyword>
<keyword evidence="1" id="KW-0472">Membrane</keyword>
<dbReference type="OrthoDB" id="407947at2759"/>
<accession>A0A8J5XEN9</accession>